<reference evidence="2 3" key="1">
    <citation type="submission" date="2017-06" db="EMBL/GenBank/DDBJ databases">
        <title>Complete Genome Sequence of Streptomyces hawaiiensis NRRL 15010 and insights into acyldepsipeptides biosynthesis.</title>
        <authorList>
            <person name="Mariita R.M."/>
            <person name="Sello J.K."/>
        </authorList>
    </citation>
    <scope>NUCLEOTIDE SEQUENCE [LARGE SCALE GENOMIC DNA]</scope>
    <source>
        <strain evidence="2 3">ATCC 12236</strain>
    </source>
</reference>
<keyword evidence="1" id="KW-1133">Transmembrane helix</keyword>
<sequence>MADRGWYDDSDYHEAVQRAERATRFGWSAITWTTGVLGCVLITIAVLCVVAVVACLFVVVASHY</sequence>
<evidence type="ECO:0000256" key="1">
    <source>
        <dbReference type="SAM" id="Phobius"/>
    </source>
</evidence>
<protein>
    <submittedName>
        <fullName evidence="2">Uncharacterized protein</fullName>
    </submittedName>
</protein>
<name>A0A6G5RF84_9ACTN</name>
<dbReference type="KEGG" id="shaw:CEB94_17585"/>
<feature type="transmembrane region" description="Helical" evidence="1">
    <location>
        <begin position="35"/>
        <end position="61"/>
    </location>
</feature>
<dbReference type="AlphaFoldDB" id="A0A6G5RF84"/>
<proteinExistence type="predicted"/>
<organism evidence="2 3">
    <name type="scientific">Streptomyces hawaiiensis</name>
    <dbReference type="NCBI Taxonomy" id="67305"/>
    <lineage>
        <taxon>Bacteria</taxon>
        <taxon>Bacillati</taxon>
        <taxon>Actinomycetota</taxon>
        <taxon>Actinomycetes</taxon>
        <taxon>Kitasatosporales</taxon>
        <taxon>Streptomycetaceae</taxon>
        <taxon>Streptomyces</taxon>
    </lineage>
</organism>
<keyword evidence="3" id="KW-1185">Reference proteome</keyword>
<evidence type="ECO:0000313" key="2">
    <source>
        <dbReference type="EMBL" id="QCD56471.1"/>
    </source>
</evidence>
<accession>A0A6G5RF84</accession>
<evidence type="ECO:0000313" key="3">
    <source>
        <dbReference type="Proteomes" id="UP000495940"/>
    </source>
</evidence>
<gene>
    <name evidence="2" type="ORF">CEB94_17585</name>
</gene>
<keyword evidence="1" id="KW-0472">Membrane</keyword>
<dbReference type="EMBL" id="CP021978">
    <property type="protein sequence ID" value="QCD56471.1"/>
    <property type="molecule type" value="Genomic_DNA"/>
</dbReference>
<dbReference type="Proteomes" id="UP000495940">
    <property type="component" value="Chromosome"/>
</dbReference>
<keyword evidence="1" id="KW-0812">Transmembrane</keyword>